<name>A0A0N8H9J8_9BACT</name>
<organism evidence="1 2">
    <name type="scientific">Jiulongibacter sediminis</name>
    <dbReference type="NCBI Taxonomy" id="1605367"/>
    <lineage>
        <taxon>Bacteria</taxon>
        <taxon>Pseudomonadati</taxon>
        <taxon>Bacteroidota</taxon>
        <taxon>Cytophagia</taxon>
        <taxon>Cytophagales</taxon>
        <taxon>Leadbetterellaceae</taxon>
        <taxon>Jiulongibacter</taxon>
    </lineage>
</organism>
<sequence length="78" mass="9090">MEVDWNRSRFVSSGAKITEEKINKISCITKAAFFDEIQELIHQNYSKEEVEVFSVPLISFDWSLSEGLRDDDKFRKSA</sequence>
<reference evidence="1 2" key="1">
    <citation type="submission" date="2015-07" db="EMBL/GenBank/DDBJ databases">
        <title>The draft genome sequence of Leadbetterella sp. JN14-9.</title>
        <authorList>
            <person name="Liu Y."/>
            <person name="Du J."/>
            <person name="Shao Z."/>
        </authorList>
    </citation>
    <scope>NUCLEOTIDE SEQUENCE [LARGE SCALE GENOMIC DNA]</scope>
    <source>
        <strain evidence="1 2">JN14-9</strain>
    </source>
</reference>
<proteinExistence type="predicted"/>
<dbReference type="EMBL" id="LGTQ01000010">
    <property type="protein sequence ID" value="KPM47572.1"/>
    <property type="molecule type" value="Genomic_DNA"/>
</dbReference>
<accession>A0A0N8H9J8</accession>
<keyword evidence="2" id="KW-1185">Reference proteome</keyword>
<gene>
    <name evidence="1" type="ORF">AFM12_13810</name>
</gene>
<evidence type="ECO:0000313" key="2">
    <source>
        <dbReference type="Proteomes" id="UP000050454"/>
    </source>
</evidence>
<dbReference type="AlphaFoldDB" id="A0A0N8H9J8"/>
<dbReference type="STRING" id="1605367.AFM12_13810"/>
<dbReference type="Proteomes" id="UP000050454">
    <property type="component" value="Unassembled WGS sequence"/>
</dbReference>
<protein>
    <submittedName>
        <fullName evidence="1">Uncharacterized protein</fullName>
    </submittedName>
</protein>
<comment type="caution">
    <text evidence="1">The sequence shown here is derived from an EMBL/GenBank/DDBJ whole genome shotgun (WGS) entry which is preliminary data.</text>
</comment>
<evidence type="ECO:0000313" key="1">
    <source>
        <dbReference type="EMBL" id="KPM47572.1"/>
    </source>
</evidence>